<dbReference type="Gene3D" id="1.10.10.10">
    <property type="entry name" value="Winged helix-like DNA-binding domain superfamily/Winged helix DNA-binding domain"/>
    <property type="match status" value="1"/>
</dbReference>
<accession>A0A6A7K5G2</accession>
<dbReference type="Pfam" id="PF04542">
    <property type="entry name" value="Sigma70_r2"/>
    <property type="match status" value="1"/>
</dbReference>
<dbReference type="SUPFAM" id="SSF88946">
    <property type="entry name" value="Sigma2 domain of RNA polymerase sigma factors"/>
    <property type="match status" value="1"/>
</dbReference>
<dbReference type="NCBIfam" id="TIGR02937">
    <property type="entry name" value="sigma70-ECF"/>
    <property type="match status" value="1"/>
</dbReference>
<evidence type="ECO:0000256" key="4">
    <source>
        <dbReference type="ARBA" id="ARBA00023163"/>
    </source>
</evidence>
<proteinExistence type="inferred from homology"/>
<organism evidence="7 8">
    <name type="scientific">Alkalibaculum sporogenes</name>
    <dbReference type="NCBI Taxonomy" id="2655001"/>
    <lineage>
        <taxon>Bacteria</taxon>
        <taxon>Bacillati</taxon>
        <taxon>Bacillota</taxon>
        <taxon>Clostridia</taxon>
        <taxon>Eubacteriales</taxon>
        <taxon>Eubacteriaceae</taxon>
        <taxon>Alkalibaculum</taxon>
    </lineage>
</organism>
<feature type="domain" description="RNA polymerase sigma-70 region 2" evidence="5">
    <location>
        <begin position="23"/>
        <end position="88"/>
    </location>
</feature>
<evidence type="ECO:0000256" key="3">
    <source>
        <dbReference type="ARBA" id="ARBA00023082"/>
    </source>
</evidence>
<dbReference type="AlphaFoldDB" id="A0A6A7K5G2"/>
<dbReference type="SUPFAM" id="SSF88659">
    <property type="entry name" value="Sigma3 and sigma4 domains of RNA polymerase sigma factors"/>
    <property type="match status" value="1"/>
</dbReference>
<protein>
    <submittedName>
        <fullName evidence="7">Sigma-70 family RNA polymerase sigma factor</fullName>
    </submittedName>
</protein>
<keyword evidence="2" id="KW-0805">Transcription regulation</keyword>
<dbReference type="InterPro" id="IPR007627">
    <property type="entry name" value="RNA_pol_sigma70_r2"/>
</dbReference>
<comment type="similarity">
    <text evidence="1">Belongs to the sigma-70 factor family. ECF subfamily.</text>
</comment>
<reference evidence="7 8" key="1">
    <citation type="submission" date="2019-10" db="EMBL/GenBank/DDBJ databases">
        <title>Alkalibaculum tamaniensis sp.nov., a new alkaliphilic acetogen, isolated on methoxylated aromatics from a mud volcano.</title>
        <authorList>
            <person name="Khomyakova M.A."/>
            <person name="Merkel A.Y."/>
            <person name="Bonch-Osmolovskaya E.A."/>
            <person name="Slobodkin A.I."/>
        </authorList>
    </citation>
    <scope>NUCLEOTIDE SEQUENCE [LARGE SCALE GENOMIC DNA]</scope>
    <source>
        <strain evidence="7 8">M08DMB</strain>
    </source>
</reference>
<dbReference type="PANTHER" id="PTHR43133">
    <property type="entry name" value="RNA POLYMERASE ECF-TYPE SIGMA FACTO"/>
    <property type="match status" value="1"/>
</dbReference>
<sequence length="191" mass="22217">MDVIELELLAKCIQGDLDAFGVLINKYSIQVYNTLHRILGNEEDAQDVSQEVFIKIYKNMHTFKGKSEFSTWLYRITINCAKDFNKKKKIDLLIDDTKDIEQEFSYEKSSNPEAAIEEVEKRELVLKELMKLKKNQRMIIVLRDIQGLSYEEISKVLSISIGTVKSRINRARIQLRQALLETPFDFKKGGH</sequence>
<evidence type="ECO:0000259" key="6">
    <source>
        <dbReference type="Pfam" id="PF08281"/>
    </source>
</evidence>
<evidence type="ECO:0000256" key="2">
    <source>
        <dbReference type="ARBA" id="ARBA00023015"/>
    </source>
</evidence>
<dbReference type="Gene3D" id="1.10.1740.10">
    <property type="match status" value="1"/>
</dbReference>
<keyword evidence="8" id="KW-1185">Reference proteome</keyword>
<evidence type="ECO:0000256" key="1">
    <source>
        <dbReference type="ARBA" id="ARBA00010641"/>
    </source>
</evidence>
<dbReference type="PANTHER" id="PTHR43133:SF51">
    <property type="entry name" value="RNA POLYMERASE SIGMA FACTOR"/>
    <property type="match status" value="1"/>
</dbReference>
<comment type="caution">
    <text evidence="7">The sequence shown here is derived from an EMBL/GenBank/DDBJ whole genome shotgun (WGS) entry which is preliminary data.</text>
</comment>
<dbReference type="Pfam" id="PF08281">
    <property type="entry name" value="Sigma70_r4_2"/>
    <property type="match status" value="1"/>
</dbReference>
<keyword evidence="4" id="KW-0804">Transcription</keyword>
<dbReference type="InterPro" id="IPR013325">
    <property type="entry name" value="RNA_pol_sigma_r2"/>
</dbReference>
<dbReference type="InterPro" id="IPR013324">
    <property type="entry name" value="RNA_pol_sigma_r3/r4-like"/>
</dbReference>
<feature type="domain" description="RNA polymerase sigma factor 70 region 4 type 2" evidence="6">
    <location>
        <begin position="123"/>
        <end position="175"/>
    </location>
</feature>
<dbReference type="RefSeq" id="WP_152801218.1">
    <property type="nucleotide sequence ID" value="NZ_WHNX01000003.1"/>
</dbReference>
<evidence type="ECO:0000259" key="5">
    <source>
        <dbReference type="Pfam" id="PF04542"/>
    </source>
</evidence>
<evidence type="ECO:0000313" key="7">
    <source>
        <dbReference type="EMBL" id="MPW24584.1"/>
    </source>
</evidence>
<evidence type="ECO:0000313" key="8">
    <source>
        <dbReference type="Proteomes" id="UP000440004"/>
    </source>
</evidence>
<dbReference type="GO" id="GO:0006352">
    <property type="term" value="P:DNA-templated transcription initiation"/>
    <property type="evidence" value="ECO:0007669"/>
    <property type="project" value="InterPro"/>
</dbReference>
<keyword evidence="3" id="KW-0731">Sigma factor</keyword>
<dbReference type="CDD" id="cd06171">
    <property type="entry name" value="Sigma70_r4"/>
    <property type="match status" value="1"/>
</dbReference>
<dbReference type="InterPro" id="IPR039425">
    <property type="entry name" value="RNA_pol_sigma-70-like"/>
</dbReference>
<dbReference type="GO" id="GO:0003677">
    <property type="term" value="F:DNA binding"/>
    <property type="evidence" value="ECO:0007669"/>
    <property type="project" value="InterPro"/>
</dbReference>
<dbReference type="InterPro" id="IPR014284">
    <property type="entry name" value="RNA_pol_sigma-70_dom"/>
</dbReference>
<dbReference type="Proteomes" id="UP000440004">
    <property type="component" value="Unassembled WGS sequence"/>
</dbReference>
<dbReference type="InterPro" id="IPR013249">
    <property type="entry name" value="RNA_pol_sigma70_r4_t2"/>
</dbReference>
<dbReference type="EMBL" id="WHNX01000003">
    <property type="protein sequence ID" value="MPW24584.1"/>
    <property type="molecule type" value="Genomic_DNA"/>
</dbReference>
<dbReference type="GO" id="GO:0016987">
    <property type="term" value="F:sigma factor activity"/>
    <property type="evidence" value="ECO:0007669"/>
    <property type="project" value="UniProtKB-KW"/>
</dbReference>
<dbReference type="InterPro" id="IPR036388">
    <property type="entry name" value="WH-like_DNA-bd_sf"/>
</dbReference>
<name>A0A6A7K5G2_9FIRM</name>
<gene>
    <name evidence="7" type="ORF">GC105_02100</name>
</gene>